<dbReference type="PANTHER" id="PTHR47967:SF38">
    <property type="entry name" value="OS09G0452400 PROTEIN"/>
    <property type="match status" value="1"/>
</dbReference>
<dbReference type="FunFam" id="2.40.70.10:FF:000029">
    <property type="entry name" value="Aspartyl protease family protein"/>
    <property type="match status" value="1"/>
</dbReference>
<protein>
    <submittedName>
        <fullName evidence="11">Aspartic proteinase nepenthesin-1-like protein</fullName>
    </submittedName>
</protein>
<keyword evidence="4 8" id="KW-0064">Aspartyl protease</keyword>
<evidence type="ECO:0000313" key="11">
    <source>
        <dbReference type="EMBL" id="KAF3324110.1"/>
    </source>
</evidence>
<evidence type="ECO:0000256" key="8">
    <source>
        <dbReference type="RuleBase" id="RU000454"/>
    </source>
</evidence>
<dbReference type="InterPro" id="IPR001461">
    <property type="entry name" value="Aspartic_peptidase_A1"/>
</dbReference>
<feature type="active site" evidence="7">
    <location>
        <position position="322"/>
    </location>
</feature>
<organism evidence="11 12">
    <name type="scientific">Carex littledalei</name>
    <dbReference type="NCBI Taxonomy" id="544730"/>
    <lineage>
        <taxon>Eukaryota</taxon>
        <taxon>Viridiplantae</taxon>
        <taxon>Streptophyta</taxon>
        <taxon>Embryophyta</taxon>
        <taxon>Tracheophyta</taxon>
        <taxon>Spermatophyta</taxon>
        <taxon>Magnoliopsida</taxon>
        <taxon>Liliopsida</taxon>
        <taxon>Poales</taxon>
        <taxon>Cyperaceae</taxon>
        <taxon>Cyperoideae</taxon>
        <taxon>Cariceae</taxon>
        <taxon>Carex</taxon>
        <taxon>Carex subgen. Euthyceras</taxon>
    </lineage>
</organism>
<comment type="similarity">
    <text evidence="1 8">Belongs to the peptidase A1 family.</text>
</comment>
<dbReference type="PANTHER" id="PTHR47967">
    <property type="entry name" value="OS07G0603500 PROTEIN-RELATED"/>
    <property type="match status" value="1"/>
</dbReference>
<dbReference type="InterPro" id="IPR032861">
    <property type="entry name" value="TAXi_N"/>
</dbReference>
<dbReference type="Gene3D" id="2.40.70.10">
    <property type="entry name" value="Acid Proteases"/>
    <property type="match status" value="2"/>
</dbReference>
<dbReference type="InterPro" id="IPR021109">
    <property type="entry name" value="Peptidase_aspartic_dom_sf"/>
</dbReference>
<sequence length="445" mass="47878">MSNRTLFLILTIITLISSSISTSYSNNANTNYMGFRAPLRHRDAGCGLSKDKIISRAVKRSKSRATTLLSTSKVTTTAANPVASVKILVRPSEGEYLMDLAIGTPPNPYSAMIDTGSDLIWTQCAPCVLCVDQPTPYFNPLASKTFSRLTCSSSNCQALDFPFCYQNICVYMYSYSDGANTAGVLANETFTFGTRSNNVSVPNIAYGCGNLNEGSLFNGSGMVGLGRGPLSLVNQLGPKKFAYCLTYFFSPISSPLLFGSMANLNSSSITGPVQSTPFIINTALPSLYYLSLIGITVGKTRLPIPASAFALNVDGTGGVIIDSGTTITYLQMDAYDLVLQAFKTQVNLTMVSDDNFGLDICFPWPPPLNSNVKIPSLTFHFDGANMTLPELNYMLYDGSAGLYCAGFGPSSDGSIIGNFQQQDMYVLYDLENGILSFAPARCDTM</sequence>
<keyword evidence="6" id="KW-0325">Glycoprotein</keyword>
<keyword evidence="5 8" id="KW-0378">Hydrolase</keyword>
<evidence type="ECO:0000256" key="2">
    <source>
        <dbReference type="ARBA" id="ARBA00022670"/>
    </source>
</evidence>
<keyword evidence="12" id="KW-1185">Reference proteome</keyword>
<dbReference type="InterPro" id="IPR051708">
    <property type="entry name" value="Plant_Aspart_Prot_A1"/>
</dbReference>
<dbReference type="Proteomes" id="UP000623129">
    <property type="component" value="Unassembled WGS sequence"/>
</dbReference>
<dbReference type="PROSITE" id="PS51767">
    <property type="entry name" value="PEPTIDASE_A1"/>
    <property type="match status" value="1"/>
</dbReference>
<dbReference type="CDD" id="cd05476">
    <property type="entry name" value="pepsin_A_like_plant"/>
    <property type="match status" value="1"/>
</dbReference>
<feature type="chain" id="PRO_5032444253" evidence="9">
    <location>
        <begin position="22"/>
        <end position="445"/>
    </location>
</feature>
<evidence type="ECO:0000256" key="9">
    <source>
        <dbReference type="SAM" id="SignalP"/>
    </source>
</evidence>
<dbReference type="PRINTS" id="PR00792">
    <property type="entry name" value="PEPSIN"/>
</dbReference>
<dbReference type="GO" id="GO:0004190">
    <property type="term" value="F:aspartic-type endopeptidase activity"/>
    <property type="evidence" value="ECO:0007669"/>
    <property type="project" value="UniProtKB-KW"/>
</dbReference>
<feature type="signal peptide" evidence="9">
    <location>
        <begin position="1"/>
        <end position="21"/>
    </location>
</feature>
<name>A0A833QGP2_9POAL</name>
<dbReference type="InterPro" id="IPR001969">
    <property type="entry name" value="Aspartic_peptidase_AS"/>
</dbReference>
<feature type="active site" evidence="7">
    <location>
        <position position="114"/>
    </location>
</feature>
<dbReference type="EMBL" id="SWLB01000022">
    <property type="protein sequence ID" value="KAF3324110.1"/>
    <property type="molecule type" value="Genomic_DNA"/>
</dbReference>
<dbReference type="InterPro" id="IPR032799">
    <property type="entry name" value="TAXi_C"/>
</dbReference>
<comment type="caution">
    <text evidence="11">The sequence shown here is derived from an EMBL/GenBank/DDBJ whole genome shotgun (WGS) entry which is preliminary data.</text>
</comment>
<evidence type="ECO:0000256" key="6">
    <source>
        <dbReference type="ARBA" id="ARBA00023180"/>
    </source>
</evidence>
<accession>A0A833QGP2</accession>
<dbReference type="OrthoDB" id="660550at2759"/>
<dbReference type="FunFam" id="2.40.70.10:FF:000016">
    <property type="entry name" value="Probable aspartic protease At2g35615"/>
    <property type="match status" value="1"/>
</dbReference>
<dbReference type="Pfam" id="PF14543">
    <property type="entry name" value="TAXi_N"/>
    <property type="match status" value="1"/>
</dbReference>
<proteinExistence type="inferred from homology"/>
<evidence type="ECO:0000256" key="5">
    <source>
        <dbReference type="ARBA" id="ARBA00022801"/>
    </source>
</evidence>
<evidence type="ECO:0000313" key="12">
    <source>
        <dbReference type="Proteomes" id="UP000623129"/>
    </source>
</evidence>
<dbReference type="InterPro" id="IPR034161">
    <property type="entry name" value="Pepsin-like_plant"/>
</dbReference>
<evidence type="ECO:0000256" key="3">
    <source>
        <dbReference type="ARBA" id="ARBA00022729"/>
    </source>
</evidence>
<reference evidence="11" key="1">
    <citation type="submission" date="2020-01" db="EMBL/GenBank/DDBJ databases">
        <title>Genome sequence of Kobresia littledalei, the first chromosome-level genome in the family Cyperaceae.</title>
        <authorList>
            <person name="Qu G."/>
        </authorList>
    </citation>
    <scope>NUCLEOTIDE SEQUENCE</scope>
    <source>
        <strain evidence="11">C.B.Clarke</strain>
        <tissue evidence="11">Leaf</tissue>
    </source>
</reference>
<feature type="domain" description="Peptidase A1" evidence="10">
    <location>
        <begin position="96"/>
        <end position="438"/>
    </location>
</feature>
<dbReference type="InterPro" id="IPR033121">
    <property type="entry name" value="PEPTIDASE_A1"/>
</dbReference>
<dbReference type="AlphaFoldDB" id="A0A833QGP2"/>
<dbReference type="GO" id="GO:0005576">
    <property type="term" value="C:extracellular region"/>
    <property type="evidence" value="ECO:0007669"/>
    <property type="project" value="TreeGrafter"/>
</dbReference>
<dbReference type="GO" id="GO:0006508">
    <property type="term" value="P:proteolysis"/>
    <property type="evidence" value="ECO:0007669"/>
    <property type="project" value="UniProtKB-KW"/>
</dbReference>
<evidence type="ECO:0000256" key="7">
    <source>
        <dbReference type="PIRSR" id="PIRSR601461-1"/>
    </source>
</evidence>
<keyword evidence="3 9" id="KW-0732">Signal</keyword>
<dbReference type="Pfam" id="PF14541">
    <property type="entry name" value="TAXi_C"/>
    <property type="match status" value="1"/>
</dbReference>
<dbReference type="PROSITE" id="PS00141">
    <property type="entry name" value="ASP_PROTEASE"/>
    <property type="match status" value="1"/>
</dbReference>
<keyword evidence="2 8" id="KW-0645">Protease</keyword>
<gene>
    <name evidence="11" type="ORF">FCM35_KLT11577</name>
</gene>
<evidence type="ECO:0000256" key="4">
    <source>
        <dbReference type="ARBA" id="ARBA00022750"/>
    </source>
</evidence>
<evidence type="ECO:0000256" key="1">
    <source>
        <dbReference type="ARBA" id="ARBA00007447"/>
    </source>
</evidence>
<dbReference type="SUPFAM" id="SSF50630">
    <property type="entry name" value="Acid proteases"/>
    <property type="match status" value="1"/>
</dbReference>
<evidence type="ECO:0000259" key="10">
    <source>
        <dbReference type="PROSITE" id="PS51767"/>
    </source>
</evidence>